<accession>A0A7W6PU72</accession>
<evidence type="ECO:0000256" key="5">
    <source>
        <dbReference type="ARBA" id="ARBA00022989"/>
    </source>
</evidence>
<feature type="domain" description="Bacterial sugar transferase" evidence="9">
    <location>
        <begin position="53"/>
        <end position="239"/>
    </location>
</feature>
<dbReference type="GO" id="GO:0016780">
    <property type="term" value="F:phosphotransferase activity, for other substituted phosphate groups"/>
    <property type="evidence" value="ECO:0007669"/>
    <property type="project" value="TreeGrafter"/>
</dbReference>
<proteinExistence type="inferred from homology"/>
<keyword evidence="7" id="KW-0270">Exopolysaccharide synthesis</keyword>
<dbReference type="InterPro" id="IPR003362">
    <property type="entry name" value="Bact_transf"/>
</dbReference>
<comment type="subcellular location">
    <subcellularLocation>
        <location evidence="1">Membrane</location>
        <topology evidence="1">Multi-pass membrane protein</topology>
    </subcellularLocation>
</comment>
<dbReference type="Pfam" id="PF02397">
    <property type="entry name" value="Bac_transf"/>
    <property type="match status" value="1"/>
</dbReference>
<evidence type="ECO:0000313" key="11">
    <source>
        <dbReference type="Proteomes" id="UP000519897"/>
    </source>
</evidence>
<evidence type="ECO:0000256" key="4">
    <source>
        <dbReference type="ARBA" id="ARBA00022692"/>
    </source>
</evidence>
<reference evidence="10 11" key="1">
    <citation type="submission" date="2020-08" db="EMBL/GenBank/DDBJ databases">
        <title>Genomic Encyclopedia of Type Strains, Phase IV (KMG-IV): sequencing the most valuable type-strain genomes for metagenomic binning, comparative biology and taxonomic classification.</title>
        <authorList>
            <person name="Goeker M."/>
        </authorList>
    </citation>
    <scope>NUCLEOTIDE SEQUENCE [LARGE SCALE GENOMIC DNA]</scope>
    <source>
        <strain evidence="10 11">DSM 29514</strain>
    </source>
</reference>
<keyword evidence="11" id="KW-1185">Reference proteome</keyword>
<dbReference type="GO" id="GO:0000271">
    <property type="term" value="P:polysaccharide biosynthetic process"/>
    <property type="evidence" value="ECO:0007669"/>
    <property type="project" value="UniProtKB-KW"/>
</dbReference>
<dbReference type="PANTHER" id="PTHR30576:SF0">
    <property type="entry name" value="UNDECAPRENYL-PHOSPHATE N-ACETYLGALACTOSAMINYL 1-PHOSPHATE TRANSFERASE-RELATED"/>
    <property type="match status" value="1"/>
</dbReference>
<organism evidence="10 11">
    <name type="scientific">Rhizobium rhizoryzae</name>
    <dbReference type="NCBI Taxonomy" id="451876"/>
    <lineage>
        <taxon>Bacteria</taxon>
        <taxon>Pseudomonadati</taxon>
        <taxon>Pseudomonadota</taxon>
        <taxon>Alphaproteobacteria</taxon>
        <taxon>Hyphomicrobiales</taxon>
        <taxon>Rhizobiaceae</taxon>
        <taxon>Rhizobium/Agrobacterium group</taxon>
        <taxon>Rhizobium</taxon>
    </lineage>
</organism>
<evidence type="ECO:0000256" key="8">
    <source>
        <dbReference type="SAM" id="Phobius"/>
    </source>
</evidence>
<dbReference type="RefSeq" id="WP_281360717.1">
    <property type="nucleotide sequence ID" value="NZ_CP049248.1"/>
</dbReference>
<feature type="transmembrane region" description="Helical" evidence="8">
    <location>
        <begin position="58"/>
        <end position="79"/>
    </location>
</feature>
<dbReference type="EMBL" id="JACIEC010000014">
    <property type="protein sequence ID" value="MBB4145917.1"/>
    <property type="molecule type" value="Genomic_DNA"/>
</dbReference>
<keyword evidence="3 10" id="KW-0808">Transferase</keyword>
<dbReference type="InterPro" id="IPR017475">
    <property type="entry name" value="EPS_sugar_tfrase"/>
</dbReference>
<evidence type="ECO:0000259" key="9">
    <source>
        <dbReference type="Pfam" id="PF02397"/>
    </source>
</evidence>
<dbReference type="AlphaFoldDB" id="A0A7W6PU72"/>
<dbReference type="NCBIfam" id="TIGR03025">
    <property type="entry name" value="EPS_sugtrans"/>
    <property type="match status" value="1"/>
</dbReference>
<keyword evidence="5 8" id="KW-1133">Transmembrane helix</keyword>
<evidence type="ECO:0000313" key="10">
    <source>
        <dbReference type="EMBL" id="MBB4145917.1"/>
    </source>
</evidence>
<evidence type="ECO:0000256" key="7">
    <source>
        <dbReference type="ARBA" id="ARBA00023169"/>
    </source>
</evidence>
<protein>
    <submittedName>
        <fullName evidence="10">Exopolysaccharide biosynthesis polyprenyl glycosylphosphotransferase</fullName>
    </submittedName>
</protein>
<dbReference type="Proteomes" id="UP000519897">
    <property type="component" value="Unassembled WGS sequence"/>
</dbReference>
<name>A0A7W6PU72_9HYPH</name>
<comment type="similarity">
    <text evidence="2">Belongs to the bacterial sugar transferase family.</text>
</comment>
<dbReference type="PANTHER" id="PTHR30576">
    <property type="entry name" value="COLANIC BIOSYNTHESIS UDP-GLUCOSE LIPID CARRIER TRANSFERASE"/>
    <property type="match status" value="1"/>
</dbReference>
<keyword evidence="4 8" id="KW-0812">Transmembrane</keyword>
<evidence type="ECO:0000256" key="3">
    <source>
        <dbReference type="ARBA" id="ARBA00022679"/>
    </source>
</evidence>
<dbReference type="GO" id="GO:0016020">
    <property type="term" value="C:membrane"/>
    <property type="evidence" value="ECO:0007669"/>
    <property type="project" value="UniProtKB-SubCell"/>
</dbReference>
<gene>
    <name evidence="10" type="ORF">GGQ72_004483</name>
</gene>
<comment type="caution">
    <text evidence="10">The sequence shown here is derived from an EMBL/GenBank/DDBJ whole genome shotgun (WGS) entry which is preliminary data.</text>
</comment>
<evidence type="ECO:0000256" key="2">
    <source>
        <dbReference type="ARBA" id="ARBA00006464"/>
    </source>
</evidence>
<evidence type="ECO:0000256" key="1">
    <source>
        <dbReference type="ARBA" id="ARBA00004141"/>
    </source>
</evidence>
<keyword evidence="6 8" id="KW-0472">Membrane</keyword>
<evidence type="ECO:0000256" key="6">
    <source>
        <dbReference type="ARBA" id="ARBA00023136"/>
    </source>
</evidence>
<sequence length="247" mass="27320">MEYYSRLGGSMSLVVDHGSAQNLIGLHSNIGSETMFSLSHDVAPPLAASSTAKRAFDVCFSLSVLITLLPVLLLIAIAIKIDSRGPVFFKQVRWGRNQKPIHIYKFRSMRTDMCDATGVAQTVSGDPRITRLGAFLRKSSLDELPQFINVLRGDMSVVGPRCHAIGMLAAGQLYEHLVPEYHQRHYVRPGITGLAQVRGWRGPTTDAVHAKARIACDIYYIRKYSLWLDIKIIVGTIRNELKGGTGL</sequence>